<organism evidence="1 2">
    <name type="scientific">Scleroderma citrinum Foug A</name>
    <dbReference type="NCBI Taxonomy" id="1036808"/>
    <lineage>
        <taxon>Eukaryota</taxon>
        <taxon>Fungi</taxon>
        <taxon>Dikarya</taxon>
        <taxon>Basidiomycota</taxon>
        <taxon>Agaricomycotina</taxon>
        <taxon>Agaricomycetes</taxon>
        <taxon>Agaricomycetidae</taxon>
        <taxon>Boletales</taxon>
        <taxon>Sclerodermatineae</taxon>
        <taxon>Sclerodermataceae</taxon>
        <taxon>Scleroderma</taxon>
    </lineage>
</organism>
<dbReference type="Proteomes" id="UP000053989">
    <property type="component" value="Unassembled WGS sequence"/>
</dbReference>
<dbReference type="AlphaFoldDB" id="A0A0C3A590"/>
<keyword evidence="2" id="KW-1185">Reference proteome</keyword>
<dbReference type="EMBL" id="KN822068">
    <property type="protein sequence ID" value="KIM59877.1"/>
    <property type="molecule type" value="Genomic_DNA"/>
</dbReference>
<reference evidence="1 2" key="1">
    <citation type="submission" date="2014-04" db="EMBL/GenBank/DDBJ databases">
        <authorList>
            <consortium name="DOE Joint Genome Institute"/>
            <person name="Kuo A."/>
            <person name="Kohler A."/>
            <person name="Nagy L.G."/>
            <person name="Floudas D."/>
            <person name="Copeland A."/>
            <person name="Barry K.W."/>
            <person name="Cichocki N."/>
            <person name="Veneault-Fourrey C."/>
            <person name="LaButti K."/>
            <person name="Lindquist E.A."/>
            <person name="Lipzen A."/>
            <person name="Lundell T."/>
            <person name="Morin E."/>
            <person name="Murat C."/>
            <person name="Sun H."/>
            <person name="Tunlid A."/>
            <person name="Henrissat B."/>
            <person name="Grigoriev I.V."/>
            <person name="Hibbett D.S."/>
            <person name="Martin F."/>
            <person name="Nordberg H.P."/>
            <person name="Cantor M.N."/>
            <person name="Hua S.X."/>
        </authorList>
    </citation>
    <scope>NUCLEOTIDE SEQUENCE [LARGE SCALE GENOMIC DNA]</scope>
    <source>
        <strain evidence="1 2">Foug A</strain>
    </source>
</reference>
<sequence length="100" mass="11446">MPKFGSDQGDKCATFSTRVPDIAGCIRRRLPDHMTRDLHGAPRRFGVCKRYGCCCIPFLERCVGEHSYTVLNTERRSRYLSYCWEYTLSRGNVETGQASC</sequence>
<evidence type="ECO:0000313" key="2">
    <source>
        <dbReference type="Proteomes" id="UP000053989"/>
    </source>
</evidence>
<evidence type="ECO:0000313" key="1">
    <source>
        <dbReference type="EMBL" id="KIM59877.1"/>
    </source>
</evidence>
<dbReference type="HOGENOM" id="CLU_2307728_0_0_1"/>
<protein>
    <submittedName>
        <fullName evidence="1">Uncharacterized protein</fullName>
    </submittedName>
</protein>
<dbReference type="InParanoid" id="A0A0C3A590"/>
<name>A0A0C3A590_9AGAM</name>
<gene>
    <name evidence="1" type="ORF">SCLCIDRAFT_978001</name>
</gene>
<proteinExistence type="predicted"/>
<reference evidence="2" key="2">
    <citation type="submission" date="2015-01" db="EMBL/GenBank/DDBJ databases">
        <title>Evolutionary Origins and Diversification of the Mycorrhizal Mutualists.</title>
        <authorList>
            <consortium name="DOE Joint Genome Institute"/>
            <consortium name="Mycorrhizal Genomics Consortium"/>
            <person name="Kohler A."/>
            <person name="Kuo A."/>
            <person name="Nagy L.G."/>
            <person name="Floudas D."/>
            <person name="Copeland A."/>
            <person name="Barry K.W."/>
            <person name="Cichocki N."/>
            <person name="Veneault-Fourrey C."/>
            <person name="LaButti K."/>
            <person name="Lindquist E.A."/>
            <person name="Lipzen A."/>
            <person name="Lundell T."/>
            <person name="Morin E."/>
            <person name="Murat C."/>
            <person name="Riley R."/>
            <person name="Ohm R."/>
            <person name="Sun H."/>
            <person name="Tunlid A."/>
            <person name="Henrissat B."/>
            <person name="Grigoriev I.V."/>
            <person name="Hibbett D.S."/>
            <person name="Martin F."/>
        </authorList>
    </citation>
    <scope>NUCLEOTIDE SEQUENCE [LARGE SCALE GENOMIC DNA]</scope>
    <source>
        <strain evidence="2">Foug A</strain>
    </source>
</reference>
<accession>A0A0C3A590</accession>